<feature type="region of interest" description="Disordered" evidence="3">
    <location>
        <begin position="231"/>
        <end position="257"/>
    </location>
</feature>
<reference evidence="5" key="1">
    <citation type="submission" date="2022-11" db="UniProtKB">
        <authorList>
            <consortium name="WormBaseParasite"/>
        </authorList>
    </citation>
    <scope>IDENTIFICATION</scope>
</reference>
<feature type="region of interest" description="Disordered" evidence="3">
    <location>
        <begin position="1"/>
        <end position="27"/>
    </location>
</feature>
<dbReference type="Proteomes" id="UP000887578">
    <property type="component" value="Unplaced"/>
</dbReference>
<dbReference type="WBParaSite" id="PDA_v2.g2706.t1">
    <property type="protein sequence ID" value="PDA_v2.g2706.t1"/>
    <property type="gene ID" value="PDA_v2.g2706"/>
</dbReference>
<protein>
    <submittedName>
        <fullName evidence="5">Uncharacterized protein</fullName>
    </submittedName>
</protein>
<dbReference type="InterPro" id="IPR051655">
    <property type="entry name" value="FAM161"/>
</dbReference>
<feature type="compositionally biased region" description="Acidic residues" evidence="3">
    <location>
        <begin position="1"/>
        <end position="14"/>
    </location>
</feature>
<proteinExistence type="inferred from homology"/>
<evidence type="ECO:0000256" key="3">
    <source>
        <dbReference type="SAM" id="MobiDB-lite"/>
    </source>
</evidence>
<dbReference type="InterPro" id="IPR019579">
    <property type="entry name" value="FAM161A/B"/>
</dbReference>
<dbReference type="GO" id="GO:0044782">
    <property type="term" value="P:cilium organization"/>
    <property type="evidence" value="ECO:0007669"/>
    <property type="project" value="TreeGrafter"/>
</dbReference>
<dbReference type="GO" id="GO:0005856">
    <property type="term" value="C:cytoskeleton"/>
    <property type="evidence" value="ECO:0007669"/>
    <property type="project" value="UniProtKB-ARBA"/>
</dbReference>
<evidence type="ECO:0000256" key="2">
    <source>
        <dbReference type="ARBA" id="ARBA00023054"/>
    </source>
</evidence>
<accession>A0A914QCM1</accession>
<dbReference type="PANTHER" id="PTHR21501">
    <property type="entry name" value="PROTEIN FAM-161"/>
    <property type="match status" value="1"/>
</dbReference>
<comment type="similarity">
    <text evidence="1">Belongs to the FAM161 family.</text>
</comment>
<sequence length="459" mass="53533">MYSGETDEEEEIEEEGSHPQTTTSTVIDPIGDEFLTKLNALKFDCIQFHKILETALQTSGICRRYKISSTQSLRSYRKTLTEIQNPQIIYKNPIRKIPSPRKSTTTTTKKLNNVRIHQNTNNYSNTNFIEKSKQELKKYFQKKKELNEKPHLIPLRPKVVKAGLTRKNGTGYVKNGTKKNKLRKRNQTKKVIWLPRKTIPEPFMFTLREESQPTKAHYSMNFLQKLLEEKEEQEAKEQDRRSRQFRARPPPETTYVSDSNFYVGQVKKDKLKRQPLIPKLNRLSSRSASEPAISPRKPLFRAHPIPPSTYIRPSSMTDELRAKAKSQRTVELLLQSREPFGMKDHEIRSHVQYRIRHYPSCYSSKPTFQPNITKSVPDFRVLQMEFENHLSNARKSRPSTVVEPFHFHDSQFSKHFCDNMKSYQKLLKLKTTATKKEKSSPAKTSSSRLSRNTSATFIV</sequence>
<keyword evidence="4" id="KW-1185">Reference proteome</keyword>
<evidence type="ECO:0000313" key="4">
    <source>
        <dbReference type="Proteomes" id="UP000887578"/>
    </source>
</evidence>
<dbReference type="Pfam" id="PF10595">
    <property type="entry name" value="FAM161A_B"/>
    <property type="match status" value="1"/>
</dbReference>
<dbReference type="PANTHER" id="PTHR21501:SF1">
    <property type="entry name" value="PROTEIN FAM-161"/>
    <property type="match status" value="1"/>
</dbReference>
<evidence type="ECO:0000256" key="1">
    <source>
        <dbReference type="ARBA" id="ARBA00006663"/>
    </source>
</evidence>
<feature type="compositionally biased region" description="Basic and acidic residues" evidence="3">
    <location>
        <begin position="233"/>
        <end position="242"/>
    </location>
</feature>
<name>A0A914QCM1_9BILA</name>
<organism evidence="4 5">
    <name type="scientific">Panagrolaimus davidi</name>
    <dbReference type="NCBI Taxonomy" id="227884"/>
    <lineage>
        <taxon>Eukaryota</taxon>
        <taxon>Metazoa</taxon>
        <taxon>Ecdysozoa</taxon>
        <taxon>Nematoda</taxon>
        <taxon>Chromadorea</taxon>
        <taxon>Rhabditida</taxon>
        <taxon>Tylenchina</taxon>
        <taxon>Panagrolaimomorpha</taxon>
        <taxon>Panagrolaimoidea</taxon>
        <taxon>Panagrolaimidae</taxon>
        <taxon>Panagrolaimus</taxon>
    </lineage>
</organism>
<feature type="region of interest" description="Disordered" evidence="3">
    <location>
        <begin position="282"/>
        <end position="313"/>
    </location>
</feature>
<evidence type="ECO:0000313" key="5">
    <source>
        <dbReference type="WBParaSite" id="PDA_v2.g2706.t1"/>
    </source>
</evidence>
<dbReference type="GO" id="GO:0005929">
    <property type="term" value="C:cilium"/>
    <property type="evidence" value="ECO:0007669"/>
    <property type="project" value="TreeGrafter"/>
</dbReference>
<feature type="compositionally biased region" description="Low complexity" evidence="3">
    <location>
        <begin position="441"/>
        <end position="450"/>
    </location>
</feature>
<keyword evidence="2" id="KW-0175">Coiled coil</keyword>
<dbReference type="AlphaFoldDB" id="A0A914QCM1"/>
<feature type="region of interest" description="Disordered" evidence="3">
    <location>
        <begin position="432"/>
        <end position="459"/>
    </location>
</feature>